<evidence type="ECO:0000256" key="1">
    <source>
        <dbReference type="SAM" id="SignalP"/>
    </source>
</evidence>
<keyword evidence="1" id="KW-0732">Signal</keyword>
<evidence type="ECO:0000313" key="2">
    <source>
        <dbReference type="EMBL" id="KAG0558737.1"/>
    </source>
</evidence>
<organism evidence="2 3">
    <name type="scientific">Ceratodon purpureus</name>
    <name type="common">Fire moss</name>
    <name type="synonym">Dicranum purpureum</name>
    <dbReference type="NCBI Taxonomy" id="3225"/>
    <lineage>
        <taxon>Eukaryota</taxon>
        <taxon>Viridiplantae</taxon>
        <taxon>Streptophyta</taxon>
        <taxon>Embryophyta</taxon>
        <taxon>Bryophyta</taxon>
        <taxon>Bryophytina</taxon>
        <taxon>Bryopsida</taxon>
        <taxon>Dicranidae</taxon>
        <taxon>Pseudoditrichales</taxon>
        <taxon>Ditrichaceae</taxon>
        <taxon>Ceratodon</taxon>
    </lineage>
</organism>
<accession>A0A8T0GJL7</accession>
<evidence type="ECO:0000313" key="3">
    <source>
        <dbReference type="Proteomes" id="UP000822688"/>
    </source>
</evidence>
<feature type="signal peptide" evidence="1">
    <location>
        <begin position="1"/>
        <end position="18"/>
    </location>
</feature>
<feature type="chain" id="PRO_5035857460" evidence="1">
    <location>
        <begin position="19"/>
        <end position="61"/>
    </location>
</feature>
<keyword evidence="3" id="KW-1185">Reference proteome</keyword>
<dbReference type="Proteomes" id="UP000822688">
    <property type="component" value="Chromosome 10"/>
</dbReference>
<comment type="caution">
    <text evidence="2">The sequence shown here is derived from an EMBL/GenBank/DDBJ whole genome shotgun (WGS) entry which is preliminary data.</text>
</comment>
<reference evidence="2" key="1">
    <citation type="submission" date="2020-06" db="EMBL/GenBank/DDBJ databases">
        <title>WGS assembly of Ceratodon purpureus strain R40.</title>
        <authorList>
            <person name="Carey S.B."/>
            <person name="Jenkins J."/>
            <person name="Shu S."/>
            <person name="Lovell J.T."/>
            <person name="Sreedasyam A."/>
            <person name="Maumus F."/>
            <person name="Tiley G.P."/>
            <person name="Fernandez-Pozo N."/>
            <person name="Barry K."/>
            <person name="Chen C."/>
            <person name="Wang M."/>
            <person name="Lipzen A."/>
            <person name="Daum C."/>
            <person name="Saski C.A."/>
            <person name="Payton A.C."/>
            <person name="Mcbreen J.C."/>
            <person name="Conrad R.E."/>
            <person name="Kollar L.M."/>
            <person name="Olsson S."/>
            <person name="Huttunen S."/>
            <person name="Landis J.B."/>
            <person name="Wickett N.J."/>
            <person name="Johnson M.G."/>
            <person name="Rensing S.A."/>
            <person name="Grimwood J."/>
            <person name="Schmutz J."/>
            <person name="Mcdaniel S.F."/>
        </authorList>
    </citation>
    <scope>NUCLEOTIDE SEQUENCE</scope>
    <source>
        <strain evidence="2">R40</strain>
    </source>
</reference>
<sequence>MGPFVQILNNFAISLCLAIYEDQGHWLDSLVEGNEPTNISMDCASVIKLSFNCHVHLQCTI</sequence>
<protein>
    <submittedName>
        <fullName evidence="2">Uncharacterized protein</fullName>
    </submittedName>
</protein>
<dbReference type="EMBL" id="CM026431">
    <property type="protein sequence ID" value="KAG0558737.1"/>
    <property type="molecule type" value="Genomic_DNA"/>
</dbReference>
<dbReference type="AlphaFoldDB" id="A0A8T0GJL7"/>
<proteinExistence type="predicted"/>
<name>A0A8T0GJL7_CERPU</name>
<gene>
    <name evidence="2" type="ORF">KC19_10G050000</name>
</gene>